<evidence type="ECO:0000313" key="3">
    <source>
        <dbReference type="Proteomes" id="UP001257659"/>
    </source>
</evidence>
<gene>
    <name evidence="2" type="ORF">GGR31_001026</name>
</gene>
<dbReference type="PROSITE" id="PS51257">
    <property type="entry name" value="PROKAR_LIPOPROTEIN"/>
    <property type="match status" value="1"/>
</dbReference>
<keyword evidence="3" id="KW-1185">Reference proteome</keyword>
<sequence>MKSKLLLLFIILITFSSCSDDDKTEEATQIGKYSIKGKFLAPNSVDPIAQANVHLFSSNAELANTLTNETGEFSFSQLQEGEYKVLLEKGHFSSEETVVINESNSVNSIDIGDIDIQTFPKIVVVTGLTRFI</sequence>
<keyword evidence="1" id="KW-0732">Signal</keyword>
<dbReference type="EMBL" id="JAVDQA010000002">
    <property type="protein sequence ID" value="MDR6300395.1"/>
    <property type="molecule type" value="Genomic_DNA"/>
</dbReference>
<dbReference type="Pfam" id="PF13620">
    <property type="entry name" value="CarboxypepD_reg"/>
    <property type="match status" value="1"/>
</dbReference>
<organism evidence="2 3">
    <name type="scientific">Mesonia maritima</name>
    <dbReference type="NCBI Taxonomy" id="1793873"/>
    <lineage>
        <taxon>Bacteria</taxon>
        <taxon>Pseudomonadati</taxon>
        <taxon>Bacteroidota</taxon>
        <taxon>Flavobacteriia</taxon>
        <taxon>Flavobacteriales</taxon>
        <taxon>Flavobacteriaceae</taxon>
        <taxon>Mesonia</taxon>
    </lineage>
</organism>
<accession>A0ABU1K449</accession>
<feature type="signal peptide" evidence="1">
    <location>
        <begin position="1"/>
        <end position="19"/>
    </location>
</feature>
<evidence type="ECO:0008006" key="4">
    <source>
        <dbReference type="Google" id="ProtNLM"/>
    </source>
</evidence>
<dbReference type="InterPro" id="IPR013783">
    <property type="entry name" value="Ig-like_fold"/>
</dbReference>
<dbReference type="SUPFAM" id="SSF49478">
    <property type="entry name" value="Cna protein B-type domain"/>
    <property type="match status" value="1"/>
</dbReference>
<evidence type="ECO:0000313" key="2">
    <source>
        <dbReference type="EMBL" id="MDR6300395.1"/>
    </source>
</evidence>
<name>A0ABU1K449_9FLAO</name>
<reference evidence="2 3" key="1">
    <citation type="submission" date="2023-07" db="EMBL/GenBank/DDBJ databases">
        <title>Genomic Encyclopedia of Type Strains, Phase IV (KMG-IV): sequencing the most valuable type-strain genomes for metagenomic binning, comparative biology and taxonomic classification.</title>
        <authorList>
            <person name="Goeker M."/>
        </authorList>
    </citation>
    <scope>NUCLEOTIDE SEQUENCE [LARGE SCALE GENOMIC DNA]</scope>
    <source>
        <strain evidence="2 3">DSM 102814</strain>
    </source>
</reference>
<proteinExistence type="predicted"/>
<dbReference type="RefSeq" id="WP_309727306.1">
    <property type="nucleotide sequence ID" value="NZ_JAVDQA010000002.1"/>
</dbReference>
<dbReference type="Gene3D" id="2.60.40.10">
    <property type="entry name" value="Immunoglobulins"/>
    <property type="match status" value="1"/>
</dbReference>
<protein>
    <recommendedName>
        <fullName evidence="4">Carboxypeptidase regulatory-like domain-containing protein</fullName>
    </recommendedName>
</protein>
<evidence type="ECO:0000256" key="1">
    <source>
        <dbReference type="SAM" id="SignalP"/>
    </source>
</evidence>
<comment type="caution">
    <text evidence="2">The sequence shown here is derived from an EMBL/GenBank/DDBJ whole genome shotgun (WGS) entry which is preliminary data.</text>
</comment>
<feature type="chain" id="PRO_5047139692" description="Carboxypeptidase regulatory-like domain-containing protein" evidence="1">
    <location>
        <begin position="20"/>
        <end position="132"/>
    </location>
</feature>
<dbReference type="Proteomes" id="UP001257659">
    <property type="component" value="Unassembled WGS sequence"/>
</dbReference>